<dbReference type="GO" id="GO:0000428">
    <property type="term" value="C:DNA-directed RNA polymerase complex"/>
    <property type="evidence" value="ECO:0007669"/>
    <property type="project" value="UniProtKB-KW"/>
</dbReference>
<accession>A0AA35GAJ4</accession>
<dbReference type="InterPro" id="IPR037068">
    <property type="entry name" value="DNA_primase_core_N_sf"/>
</dbReference>
<dbReference type="InterPro" id="IPR006295">
    <property type="entry name" value="DNA_primase_DnaG"/>
</dbReference>
<evidence type="ECO:0000313" key="18">
    <source>
        <dbReference type="Proteomes" id="UP001163687"/>
    </source>
</evidence>
<keyword evidence="1 12" id="KW-0240">DNA-directed RNA polymerase</keyword>
<keyword evidence="18" id="KW-1185">Reference proteome</keyword>
<dbReference type="GO" id="GO:0005737">
    <property type="term" value="C:cytoplasm"/>
    <property type="evidence" value="ECO:0007669"/>
    <property type="project" value="TreeGrafter"/>
</dbReference>
<feature type="zinc finger region" description="CHC2-type" evidence="12 14">
    <location>
        <begin position="39"/>
        <end position="63"/>
    </location>
</feature>
<keyword evidence="2 12" id="KW-0639">Primosome</keyword>
<dbReference type="InterPro" id="IPR030846">
    <property type="entry name" value="DnaG_bac"/>
</dbReference>
<keyword evidence="9" id="KW-0460">Magnesium</keyword>
<gene>
    <name evidence="12" type="primary">dnaG</name>
    <name evidence="17" type="ORF">caldi_24590</name>
</gene>
<dbReference type="SUPFAM" id="SSF56731">
    <property type="entry name" value="DNA primase core"/>
    <property type="match status" value="1"/>
</dbReference>
<dbReference type="InterPro" id="IPR002694">
    <property type="entry name" value="Znf_CHC2"/>
</dbReference>
<dbReference type="NCBIfam" id="TIGR01391">
    <property type="entry name" value="dnaG"/>
    <property type="match status" value="1"/>
</dbReference>
<dbReference type="EMBL" id="AP025628">
    <property type="protein sequence ID" value="BDG61369.1"/>
    <property type="molecule type" value="Genomic_DNA"/>
</dbReference>
<dbReference type="PIRSF" id="PIRSF002811">
    <property type="entry name" value="DnaG"/>
    <property type="match status" value="1"/>
</dbReference>
<evidence type="ECO:0000256" key="12">
    <source>
        <dbReference type="HAMAP-Rule" id="MF_00974"/>
    </source>
</evidence>
<dbReference type="EC" id="2.7.7.101" evidence="12"/>
<evidence type="ECO:0000313" key="17">
    <source>
        <dbReference type="EMBL" id="BDG61369.1"/>
    </source>
</evidence>
<dbReference type="FunFam" id="3.90.580.10:FF:000001">
    <property type="entry name" value="DNA primase"/>
    <property type="match status" value="1"/>
</dbReference>
<sequence>MPRFDEAFVQEVRERTDIVALIGEYVHLTRRGNRYWGLCPFHSEKTPSFSVNPERQMYYCFGCKAAGDVFRFVMEREHLTFYEAVVQLAARAGLSPPRAERSPEEERRARERQELLDALEFAARFFEHQLLHSPAGRRALEYLHGRGLDETTIRRFRLGYAPDRWDALLRAAGHRFSPEVLARAGLVQPKDGGGYYDRFRHRVMFPIADVRGRVVAFGGRALEPDQVPKYYNSPEGPLFSKRSHLYGLHLAREAMRAGDLAIVVEGYMDTIALHQAGFPAAVASLGTSLTREQAELLRRQCGRAIIAYDADLAGQAATLRGLDLLVQAGLEVRVLRLPQGKDPDELVRSAGPEAVRQALEEALPLIEFKIRSALERHRGAGNPAEVRAAVIRDVIPILASVADPVLQDQYIRQAAHWMADWQEVNIMTEEALRQALQRHVRRQPGERDKQRRNWNNIKVLEEPLVRIEREALRVLLHRPDLLGQAGDLRAHEWSSPLHAAVYAAIAAAGEEPAAGGIVARALAQTDDPEARALIAQLEREEAMVGQPARVLEGVLESIRELRDQRRRQELERIVREREAAGQTVEPAILLELTELRRRIRRPQIRERGEMRHGRLQGGETGRP</sequence>
<name>A0AA35GAJ4_9FIRM</name>
<comment type="domain">
    <text evidence="12">Contains an N-terminal zinc-binding domain, a central core domain that contains the primase activity, and a C-terminal DnaB-binding domain.</text>
</comment>
<dbReference type="Pfam" id="PF01807">
    <property type="entry name" value="Zn_ribbon_DnaG"/>
    <property type="match status" value="1"/>
</dbReference>
<keyword evidence="7 12" id="KW-0863">Zinc-finger</keyword>
<dbReference type="SUPFAM" id="SSF57783">
    <property type="entry name" value="Zinc beta-ribbon"/>
    <property type="match status" value="1"/>
</dbReference>
<dbReference type="Gene3D" id="3.40.1360.10">
    <property type="match status" value="1"/>
</dbReference>
<dbReference type="Pfam" id="PF10410">
    <property type="entry name" value="DnaB_bind"/>
    <property type="match status" value="1"/>
</dbReference>
<evidence type="ECO:0000256" key="3">
    <source>
        <dbReference type="ARBA" id="ARBA00022679"/>
    </source>
</evidence>
<dbReference type="Gene3D" id="1.10.860.10">
    <property type="entry name" value="DNAb Helicase, Chain A"/>
    <property type="match status" value="1"/>
</dbReference>
<dbReference type="CDD" id="cd03364">
    <property type="entry name" value="TOPRIM_DnaG_primases"/>
    <property type="match status" value="1"/>
</dbReference>
<dbReference type="InterPro" id="IPR016136">
    <property type="entry name" value="DNA_helicase_N/primase_C"/>
</dbReference>
<dbReference type="AlphaFoldDB" id="A0AA35GAJ4"/>
<dbReference type="PANTHER" id="PTHR30313">
    <property type="entry name" value="DNA PRIMASE"/>
    <property type="match status" value="1"/>
</dbReference>
<dbReference type="Pfam" id="PF13155">
    <property type="entry name" value="Toprim_2"/>
    <property type="match status" value="1"/>
</dbReference>
<dbReference type="InterPro" id="IPR034151">
    <property type="entry name" value="TOPRIM_DnaG_bac"/>
</dbReference>
<evidence type="ECO:0000256" key="13">
    <source>
        <dbReference type="PIRNR" id="PIRNR002811"/>
    </source>
</evidence>
<dbReference type="RefSeq" id="WP_264842022.1">
    <property type="nucleotide sequence ID" value="NZ_AP025628.1"/>
</dbReference>
<evidence type="ECO:0000256" key="11">
    <source>
        <dbReference type="ARBA" id="ARBA00023163"/>
    </source>
</evidence>
<reference evidence="17" key="1">
    <citation type="submission" date="2022-03" db="EMBL/GenBank/DDBJ databases">
        <title>Complete genome sequence of Caldinitratiruptor microaerophilus.</title>
        <authorList>
            <person name="Mukaiyama R."/>
            <person name="Nishiyama T."/>
            <person name="Ueda K."/>
        </authorList>
    </citation>
    <scope>NUCLEOTIDE SEQUENCE</scope>
    <source>
        <strain evidence="17">JCM 16183</strain>
    </source>
</reference>
<comment type="subunit">
    <text evidence="12">Monomer. Interacts with DnaB.</text>
</comment>
<dbReference type="FunFam" id="3.90.980.10:FF:000001">
    <property type="entry name" value="DNA primase"/>
    <property type="match status" value="1"/>
</dbReference>
<comment type="similarity">
    <text evidence="12 13">Belongs to the DnaG primase family.</text>
</comment>
<dbReference type="SMART" id="SM00400">
    <property type="entry name" value="ZnF_CHCC"/>
    <property type="match status" value="1"/>
</dbReference>
<dbReference type="Proteomes" id="UP001163687">
    <property type="component" value="Chromosome"/>
</dbReference>
<evidence type="ECO:0000256" key="2">
    <source>
        <dbReference type="ARBA" id="ARBA00022515"/>
    </source>
</evidence>
<feature type="compositionally biased region" description="Basic and acidic residues" evidence="15">
    <location>
        <begin position="603"/>
        <end position="612"/>
    </location>
</feature>
<dbReference type="Gene3D" id="3.90.580.10">
    <property type="entry name" value="Zinc finger, CHC2-type domain"/>
    <property type="match status" value="1"/>
</dbReference>
<dbReference type="InterPro" id="IPR006171">
    <property type="entry name" value="TOPRIM_dom"/>
</dbReference>
<dbReference type="PROSITE" id="PS50880">
    <property type="entry name" value="TOPRIM"/>
    <property type="match status" value="1"/>
</dbReference>
<dbReference type="HAMAP" id="MF_00974">
    <property type="entry name" value="DNA_primase_DnaG"/>
    <property type="match status" value="1"/>
</dbReference>
<dbReference type="InterPro" id="IPR050219">
    <property type="entry name" value="DnaG_primase"/>
</dbReference>
<evidence type="ECO:0000256" key="14">
    <source>
        <dbReference type="PIRSR" id="PIRSR002811-1"/>
    </source>
</evidence>
<dbReference type="Gene3D" id="3.90.980.10">
    <property type="entry name" value="DNA primase, catalytic core, N-terminal domain"/>
    <property type="match status" value="1"/>
</dbReference>
<feature type="region of interest" description="Disordered" evidence="15">
    <location>
        <begin position="603"/>
        <end position="623"/>
    </location>
</feature>
<keyword evidence="6 12" id="KW-0479">Metal-binding</keyword>
<keyword evidence="4 12" id="KW-0548">Nucleotidyltransferase</keyword>
<comment type="catalytic activity">
    <reaction evidence="12">
        <text>ssDNA + n NTP = ssDNA/pppN(pN)n-1 hybrid + (n-1) diphosphate.</text>
        <dbReference type="EC" id="2.7.7.101"/>
    </reaction>
</comment>
<keyword evidence="5 12" id="KW-0235">DNA replication</keyword>
<dbReference type="InterPro" id="IPR013264">
    <property type="entry name" value="DNAG_N"/>
</dbReference>
<evidence type="ECO:0000256" key="8">
    <source>
        <dbReference type="ARBA" id="ARBA00022833"/>
    </source>
</evidence>
<dbReference type="PANTHER" id="PTHR30313:SF2">
    <property type="entry name" value="DNA PRIMASE"/>
    <property type="match status" value="1"/>
</dbReference>
<feature type="domain" description="Toprim" evidence="16">
    <location>
        <begin position="259"/>
        <end position="338"/>
    </location>
</feature>
<organism evidence="17 18">
    <name type="scientific">Caldinitratiruptor microaerophilus</name>
    <dbReference type="NCBI Taxonomy" id="671077"/>
    <lineage>
        <taxon>Bacteria</taxon>
        <taxon>Bacillati</taxon>
        <taxon>Bacillota</taxon>
        <taxon>Clostridia</taxon>
        <taxon>Eubacteriales</taxon>
        <taxon>Symbiobacteriaceae</taxon>
        <taxon>Caldinitratiruptor</taxon>
    </lineage>
</organism>
<comment type="cofactor">
    <cofactor evidence="12 13 14">
        <name>Zn(2+)</name>
        <dbReference type="ChEBI" id="CHEBI:29105"/>
    </cofactor>
    <text evidence="12 13 14">Binds 1 zinc ion per monomer.</text>
</comment>
<keyword evidence="11 12" id="KW-0804">Transcription</keyword>
<evidence type="ECO:0000256" key="15">
    <source>
        <dbReference type="SAM" id="MobiDB-lite"/>
    </source>
</evidence>
<evidence type="ECO:0000256" key="4">
    <source>
        <dbReference type="ARBA" id="ARBA00022695"/>
    </source>
</evidence>
<dbReference type="InterPro" id="IPR036977">
    <property type="entry name" value="DNA_primase_Znf_CHC2"/>
</dbReference>
<dbReference type="SMART" id="SM00493">
    <property type="entry name" value="TOPRIM"/>
    <property type="match status" value="1"/>
</dbReference>
<evidence type="ECO:0000256" key="7">
    <source>
        <dbReference type="ARBA" id="ARBA00022771"/>
    </source>
</evidence>
<dbReference type="GO" id="GO:1990077">
    <property type="term" value="C:primosome complex"/>
    <property type="evidence" value="ECO:0007669"/>
    <property type="project" value="UniProtKB-KW"/>
</dbReference>
<dbReference type="InterPro" id="IPR013173">
    <property type="entry name" value="DNA_primase_DnaG_DnaB-bd_dom"/>
</dbReference>
<dbReference type="Pfam" id="PF08278">
    <property type="entry name" value="DnaG_DnaB_bind"/>
    <property type="match status" value="1"/>
</dbReference>
<evidence type="ECO:0000256" key="1">
    <source>
        <dbReference type="ARBA" id="ARBA00022478"/>
    </source>
</evidence>
<protein>
    <recommendedName>
        <fullName evidence="12 13">DNA primase</fullName>
        <ecNumber evidence="12">2.7.7.101</ecNumber>
    </recommendedName>
</protein>
<dbReference type="Pfam" id="PF08275">
    <property type="entry name" value="DNAG_N"/>
    <property type="match status" value="1"/>
</dbReference>
<dbReference type="GO" id="GO:0006269">
    <property type="term" value="P:DNA replication, synthesis of primer"/>
    <property type="evidence" value="ECO:0007669"/>
    <property type="project" value="UniProtKB-UniRule"/>
</dbReference>
<dbReference type="SMART" id="SM00766">
    <property type="entry name" value="DnaG_DnaB_bind"/>
    <property type="match status" value="1"/>
</dbReference>
<keyword evidence="8 12" id="KW-0862">Zinc</keyword>
<dbReference type="InterPro" id="IPR019475">
    <property type="entry name" value="DNA_primase_DnaB-bd"/>
</dbReference>
<evidence type="ECO:0000256" key="5">
    <source>
        <dbReference type="ARBA" id="ARBA00022705"/>
    </source>
</evidence>
<evidence type="ECO:0000256" key="6">
    <source>
        <dbReference type="ARBA" id="ARBA00022723"/>
    </source>
</evidence>
<comment type="function">
    <text evidence="12 13">RNA polymerase that catalyzes the synthesis of short RNA molecules used as primers for DNA polymerase during DNA replication.</text>
</comment>
<evidence type="ECO:0000259" key="16">
    <source>
        <dbReference type="PROSITE" id="PS50880"/>
    </source>
</evidence>
<dbReference type="GO" id="GO:0003677">
    <property type="term" value="F:DNA binding"/>
    <property type="evidence" value="ECO:0007669"/>
    <property type="project" value="UniProtKB-KW"/>
</dbReference>
<dbReference type="GO" id="GO:0003899">
    <property type="term" value="F:DNA-directed RNA polymerase activity"/>
    <property type="evidence" value="ECO:0007669"/>
    <property type="project" value="UniProtKB-UniRule"/>
</dbReference>
<keyword evidence="3 12" id="KW-0808">Transferase</keyword>
<dbReference type="FunFam" id="3.40.1360.10:FF:000002">
    <property type="entry name" value="DNA primase"/>
    <property type="match status" value="1"/>
</dbReference>
<dbReference type="KEGG" id="cmic:caldi_24590"/>
<evidence type="ECO:0000256" key="10">
    <source>
        <dbReference type="ARBA" id="ARBA00023125"/>
    </source>
</evidence>
<proteinExistence type="inferred from homology"/>
<keyword evidence="10 12" id="KW-0238">DNA-binding</keyword>
<dbReference type="GO" id="GO:0008270">
    <property type="term" value="F:zinc ion binding"/>
    <property type="evidence" value="ECO:0007669"/>
    <property type="project" value="UniProtKB-UniRule"/>
</dbReference>
<evidence type="ECO:0000256" key="9">
    <source>
        <dbReference type="ARBA" id="ARBA00022842"/>
    </source>
</evidence>